<gene>
    <name evidence="2" type="ORF">PUN28_012436</name>
</gene>
<evidence type="ECO:0000256" key="1">
    <source>
        <dbReference type="SAM" id="MobiDB-lite"/>
    </source>
</evidence>
<keyword evidence="3" id="KW-1185">Reference proteome</keyword>
<name>A0AAW2FH93_9HYME</name>
<protein>
    <recommendedName>
        <fullName evidence="4">Histone H3</fullName>
    </recommendedName>
</protein>
<reference evidence="2 3" key="1">
    <citation type="submission" date="2023-03" db="EMBL/GenBank/DDBJ databases">
        <title>High recombination rates correlate with genetic variation in Cardiocondyla obscurior ants.</title>
        <authorList>
            <person name="Errbii M."/>
        </authorList>
    </citation>
    <scope>NUCLEOTIDE SEQUENCE [LARGE SCALE GENOMIC DNA]</scope>
    <source>
        <strain evidence="2">Alpha-2009</strain>
        <tissue evidence="2">Whole body</tissue>
    </source>
</reference>
<dbReference type="EMBL" id="JADYXP020000012">
    <property type="protein sequence ID" value="KAL0113277.1"/>
    <property type="molecule type" value="Genomic_DNA"/>
</dbReference>
<proteinExistence type="predicted"/>
<feature type="region of interest" description="Disordered" evidence="1">
    <location>
        <begin position="1"/>
        <end position="66"/>
    </location>
</feature>
<evidence type="ECO:0008006" key="4">
    <source>
        <dbReference type="Google" id="ProtNLM"/>
    </source>
</evidence>
<evidence type="ECO:0000313" key="3">
    <source>
        <dbReference type="Proteomes" id="UP001430953"/>
    </source>
</evidence>
<dbReference type="Proteomes" id="UP001430953">
    <property type="component" value="Unassembled WGS sequence"/>
</dbReference>
<evidence type="ECO:0000313" key="2">
    <source>
        <dbReference type="EMBL" id="KAL0113277.1"/>
    </source>
</evidence>
<dbReference type="AlphaFoldDB" id="A0AAW2FH93"/>
<feature type="compositionally biased region" description="Polar residues" evidence="1">
    <location>
        <begin position="9"/>
        <end position="20"/>
    </location>
</feature>
<sequence length="152" mass="16939">MRPAKPSQAKLSQAKPSQAKPSRVEPSQAKPGQAKPGQARPGNALDAASSRRMSHRRYGKPVRLGYKGPDSLSAPVSFSHSFFPVLPTPLPHAPLSFLYHRRQSALFYPFSPSLYVLLGPLYRDLTRLTVDTRHTQLSLRCAFPLRDMHPIK</sequence>
<accession>A0AAW2FH93</accession>
<organism evidence="2 3">
    <name type="scientific">Cardiocondyla obscurior</name>
    <dbReference type="NCBI Taxonomy" id="286306"/>
    <lineage>
        <taxon>Eukaryota</taxon>
        <taxon>Metazoa</taxon>
        <taxon>Ecdysozoa</taxon>
        <taxon>Arthropoda</taxon>
        <taxon>Hexapoda</taxon>
        <taxon>Insecta</taxon>
        <taxon>Pterygota</taxon>
        <taxon>Neoptera</taxon>
        <taxon>Endopterygota</taxon>
        <taxon>Hymenoptera</taxon>
        <taxon>Apocrita</taxon>
        <taxon>Aculeata</taxon>
        <taxon>Formicoidea</taxon>
        <taxon>Formicidae</taxon>
        <taxon>Myrmicinae</taxon>
        <taxon>Cardiocondyla</taxon>
    </lineage>
</organism>
<comment type="caution">
    <text evidence="2">The sequence shown here is derived from an EMBL/GenBank/DDBJ whole genome shotgun (WGS) entry which is preliminary data.</text>
</comment>